<accession>A0ABX2N4Q8</accession>
<keyword evidence="1" id="KW-0472">Membrane</keyword>
<feature type="chain" id="PRO_5045618493" description="17 kDa surface antigen" evidence="2">
    <location>
        <begin position="27"/>
        <end position="176"/>
    </location>
</feature>
<dbReference type="RefSeq" id="WP_176280119.1">
    <property type="nucleotide sequence ID" value="NZ_JABWMH010000003.1"/>
</dbReference>
<feature type="transmembrane region" description="Helical" evidence="1">
    <location>
        <begin position="36"/>
        <end position="53"/>
    </location>
</feature>
<evidence type="ECO:0008006" key="5">
    <source>
        <dbReference type="Google" id="ProtNLM"/>
    </source>
</evidence>
<evidence type="ECO:0000256" key="2">
    <source>
        <dbReference type="SAM" id="SignalP"/>
    </source>
</evidence>
<feature type="signal peptide" evidence="2">
    <location>
        <begin position="1"/>
        <end position="26"/>
    </location>
</feature>
<dbReference type="Proteomes" id="UP000652427">
    <property type="component" value="Unassembled WGS sequence"/>
</dbReference>
<protein>
    <recommendedName>
        <fullName evidence="5">17 kDa surface antigen</fullName>
    </recommendedName>
</protein>
<keyword evidence="1" id="KW-1133">Transmembrane helix</keyword>
<name>A0ABX2N4Q8_9SPHN</name>
<evidence type="ECO:0000313" key="3">
    <source>
        <dbReference type="EMBL" id="NVD28713.1"/>
    </source>
</evidence>
<sequence length="176" mass="19145">MNKLNKALVGTAAAAAMAVSATPAMAKDSRNGGPSAGEVIAGVAIIGAIAAIASSGSKNRGYSDANYRGDRYDNGRYTETRYGNNYRQIGQRQAVNRCVRAAESEATRRGRASVTDIRDVDRTRYGYRVKGKILVEQGRGGRHYRSNYADQGKFTCYIEGNRVSDVQFSGLNYSRR</sequence>
<evidence type="ECO:0000256" key="1">
    <source>
        <dbReference type="SAM" id="Phobius"/>
    </source>
</evidence>
<evidence type="ECO:0000313" key="4">
    <source>
        <dbReference type="Proteomes" id="UP000652427"/>
    </source>
</evidence>
<organism evidence="3 4">
    <name type="scientific">Parasphingorhabdus flavimaris</name>
    <dbReference type="NCBI Taxonomy" id="266812"/>
    <lineage>
        <taxon>Bacteria</taxon>
        <taxon>Pseudomonadati</taxon>
        <taxon>Pseudomonadota</taxon>
        <taxon>Alphaproteobacteria</taxon>
        <taxon>Sphingomonadales</taxon>
        <taxon>Sphingomonadaceae</taxon>
        <taxon>Parasphingorhabdus</taxon>
    </lineage>
</organism>
<gene>
    <name evidence="3" type="ORF">HUO14_12500</name>
</gene>
<reference evidence="3 4" key="1">
    <citation type="submission" date="2020-06" db="EMBL/GenBank/DDBJ databases">
        <authorList>
            <person name="Kim S.-J."/>
            <person name="Park S.-J."/>
        </authorList>
    </citation>
    <scope>NUCLEOTIDE SEQUENCE [LARGE SCALE GENOMIC DNA]</scope>
    <source>
        <strain evidence="3 4">SW-151</strain>
    </source>
</reference>
<comment type="caution">
    <text evidence="3">The sequence shown here is derived from an EMBL/GenBank/DDBJ whole genome shotgun (WGS) entry which is preliminary data.</text>
</comment>
<proteinExistence type="predicted"/>
<keyword evidence="4" id="KW-1185">Reference proteome</keyword>
<dbReference type="EMBL" id="JABWMH010000003">
    <property type="protein sequence ID" value="NVD28713.1"/>
    <property type="molecule type" value="Genomic_DNA"/>
</dbReference>
<keyword evidence="2" id="KW-0732">Signal</keyword>
<keyword evidence="1" id="KW-0812">Transmembrane</keyword>